<dbReference type="Gene3D" id="3.30.300.210">
    <property type="entry name" value="Nutrient germinant receptor protein C, domain 3"/>
    <property type="match status" value="1"/>
</dbReference>
<evidence type="ECO:0000259" key="8">
    <source>
        <dbReference type="Pfam" id="PF05504"/>
    </source>
</evidence>
<evidence type="ECO:0000313" key="11">
    <source>
        <dbReference type="Proteomes" id="UP001527882"/>
    </source>
</evidence>
<dbReference type="InterPro" id="IPR057336">
    <property type="entry name" value="GerAC_N"/>
</dbReference>
<evidence type="ECO:0000256" key="7">
    <source>
        <dbReference type="ARBA" id="ARBA00023288"/>
    </source>
</evidence>
<dbReference type="PROSITE" id="PS51257">
    <property type="entry name" value="PROKAR_LIPOPROTEIN"/>
    <property type="match status" value="1"/>
</dbReference>
<dbReference type="RefSeq" id="WP_269881161.1">
    <property type="nucleotide sequence ID" value="NZ_JAQAGZ010000005.1"/>
</dbReference>
<evidence type="ECO:0000256" key="3">
    <source>
        <dbReference type="ARBA" id="ARBA00022544"/>
    </source>
</evidence>
<reference evidence="10 11" key="1">
    <citation type="submission" date="2022-12" db="EMBL/GenBank/DDBJ databases">
        <title>Draft genome sequence of Paenibacillus sp. dW9.</title>
        <authorList>
            <person name="Choi E.-W."/>
            <person name="Kim D.-U."/>
        </authorList>
    </citation>
    <scope>NUCLEOTIDE SEQUENCE [LARGE SCALE GENOMIC DNA]</scope>
    <source>
        <strain evidence="11">dW9</strain>
    </source>
</reference>
<dbReference type="NCBIfam" id="TIGR02887">
    <property type="entry name" value="spore_ger_x_C"/>
    <property type="match status" value="1"/>
</dbReference>
<comment type="caution">
    <text evidence="10">The sequence shown here is derived from an EMBL/GenBank/DDBJ whole genome shotgun (WGS) entry which is preliminary data.</text>
</comment>
<comment type="subcellular location">
    <subcellularLocation>
        <location evidence="1">Membrane</location>
        <topology evidence="1">Lipid-anchor</topology>
    </subcellularLocation>
</comment>
<dbReference type="Pfam" id="PF25198">
    <property type="entry name" value="Spore_GerAC_N"/>
    <property type="match status" value="1"/>
</dbReference>
<organism evidence="10 11">
    <name type="scientific">Paenibacillus gyeongsangnamensis</name>
    <dbReference type="NCBI Taxonomy" id="3388067"/>
    <lineage>
        <taxon>Bacteria</taxon>
        <taxon>Bacillati</taxon>
        <taxon>Bacillota</taxon>
        <taxon>Bacilli</taxon>
        <taxon>Bacillales</taxon>
        <taxon>Paenibacillaceae</taxon>
        <taxon>Paenibacillus</taxon>
    </lineage>
</organism>
<keyword evidence="5" id="KW-0472">Membrane</keyword>
<proteinExistence type="inferred from homology"/>
<keyword evidence="11" id="KW-1185">Reference proteome</keyword>
<evidence type="ECO:0000256" key="1">
    <source>
        <dbReference type="ARBA" id="ARBA00004635"/>
    </source>
</evidence>
<dbReference type="Proteomes" id="UP001527882">
    <property type="component" value="Unassembled WGS sequence"/>
</dbReference>
<name>A0ABT4Q7A4_9BACL</name>
<keyword evidence="7" id="KW-0449">Lipoprotein</keyword>
<dbReference type="InterPro" id="IPR038501">
    <property type="entry name" value="Spore_GerAC_C_sf"/>
</dbReference>
<dbReference type="InterPro" id="IPR008844">
    <property type="entry name" value="Spore_GerAC-like"/>
</dbReference>
<protein>
    <submittedName>
        <fullName evidence="10">Ger(X)C family spore germination protein</fullName>
    </submittedName>
</protein>
<keyword evidence="3" id="KW-0309">Germination</keyword>
<feature type="domain" description="Spore germination protein N-terminal" evidence="9">
    <location>
        <begin position="22"/>
        <end position="189"/>
    </location>
</feature>
<dbReference type="EMBL" id="JAQAGZ010000005">
    <property type="protein sequence ID" value="MCZ8512714.1"/>
    <property type="molecule type" value="Genomic_DNA"/>
</dbReference>
<gene>
    <name evidence="10" type="ORF">O9H85_09865</name>
</gene>
<evidence type="ECO:0000259" key="9">
    <source>
        <dbReference type="Pfam" id="PF25198"/>
    </source>
</evidence>
<evidence type="ECO:0000256" key="4">
    <source>
        <dbReference type="ARBA" id="ARBA00022729"/>
    </source>
</evidence>
<dbReference type="PANTHER" id="PTHR35789:SF1">
    <property type="entry name" value="SPORE GERMINATION PROTEIN B3"/>
    <property type="match status" value="1"/>
</dbReference>
<dbReference type="InterPro" id="IPR046953">
    <property type="entry name" value="Spore_GerAC-like_C"/>
</dbReference>
<dbReference type="PANTHER" id="PTHR35789">
    <property type="entry name" value="SPORE GERMINATION PROTEIN B3"/>
    <property type="match status" value="1"/>
</dbReference>
<accession>A0ABT4Q7A4</accession>
<evidence type="ECO:0000313" key="10">
    <source>
        <dbReference type="EMBL" id="MCZ8512714.1"/>
    </source>
</evidence>
<comment type="similarity">
    <text evidence="2">Belongs to the GerABKC lipoprotein family.</text>
</comment>
<evidence type="ECO:0000256" key="6">
    <source>
        <dbReference type="ARBA" id="ARBA00023139"/>
    </source>
</evidence>
<sequence>MRRLRLAFLILIVVSLLTGCWDRLDLEHSTLTLMMGFDLDDKDNLIVYAASPVFSKTAKKKVENFGVKVKSIRQARTRLDSMVTGMATAGKLQVVLLSKRLLQHEDWFPLFDIMFRDVHFNATARVVAVDGPVAEIFDFAPKDKPLLPYHMAELIDTSNKRNITVKRTLQDLHRQMDDKGVTASITEIKKVKEIEVKGTSALTKKGKYKTLLRLQESALLLLLQREERKSVSLTIPAPKQADTGDVIEPRLSFSMRHTAPKFKVSYQNGRFDIDIKLKLNVLITERTFLMDIQENNKMLEEHIANEVTKEIEKLVKRLQKNKVDPVGFGYYARGYQYQEWKKVEQNWEEAFSKANVRVSTKVTIKGKGTWG</sequence>
<dbReference type="Pfam" id="PF05504">
    <property type="entry name" value="Spore_GerAC"/>
    <property type="match status" value="1"/>
</dbReference>
<evidence type="ECO:0000256" key="5">
    <source>
        <dbReference type="ARBA" id="ARBA00023136"/>
    </source>
</evidence>
<keyword evidence="4" id="KW-0732">Signal</keyword>
<keyword evidence="6" id="KW-0564">Palmitate</keyword>
<feature type="domain" description="Spore germination GerAC-like C-terminal" evidence="8">
    <location>
        <begin position="199"/>
        <end position="368"/>
    </location>
</feature>
<evidence type="ECO:0000256" key="2">
    <source>
        <dbReference type="ARBA" id="ARBA00007886"/>
    </source>
</evidence>